<evidence type="ECO:0000256" key="1">
    <source>
        <dbReference type="ARBA" id="ARBA00004651"/>
    </source>
</evidence>
<dbReference type="InterPro" id="IPR000515">
    <property type="entry name" value="MetI-like"/>
</dbReference>
<keyword evidence="4 8" id="KW-1133">Transmembrane helix</keyword>
<sequence>MMSASSYISRVLNAILSEKIGCTLVKMPSRHSRVGGNPQAISDPQLWTPATRSVLQASMFLLIFVTVFAATALSEDQPVLRVGAKSFTESVILGELVGHLARDAGSRVDDVEILGGSDVVFQALQLGEIDIYADYTGTLRQELLAKLRLQTDQDLRDELANREIVMSKPLGFENTYALGMLADEAEELGITKISELTEFPDLRFGFGHEFLERDDGWPAMRRAYQLPHKNIIALEHDLAYTALSDHGIDLMDVYTTDAKIDLFGLTTLEDDYSFFPQYKAVLLYRRDLETRMPDVLQNVLRLEGAISVDDMIAMNAAVEPAEGEGVTESRSAAQFAARKFAINAQVTDSTMFGRLWKTTWEHLLLVSVSASMAILVAIPLGVMAAKIPSFGHLILGFVGLLQTIPSLALLVLFIPILKTGPAPAIAALFLYSLLPIVRNTHAGLTGIPLSLRESAEALGLSAFDRLRFVELPLALPAILAGIKTAIVINVGTATLGGFIGAGGYGATIFSGLRKADNALLLEGAVPAAVMALVAQLLFDLIERLVVSPGLRQQSR</sequence>
<dbReference type="PANTHER" id="PTHR30177">
    <property type="entry name" value="GLYCINE BETAINE/L-PROLINE TRANSPORT SYSTEM PERMEASE PROTEIN PROW"/>
    <property type="match status" value="1"/>
</dbReference>
<dbReference type="PROSITE" id="PS50928">
    <property type="entry name" value="ABC_TM1"/>
    <property type="match status" value="1"/>
</dbReference>
<dbReference type="Gene3D" id="3.40.190.120">
    <property type="entry name" value="Osmoprotection protein (prox), domain 2"/>
    <property type="match status" value="1"/>
</dbReference>
<keyword evidence="11" id="KW-1185">Reference proteome</keyword>
<evidence type="ECO:0000256" key="3">
    <source>
        <dbReference type="ARBA" id="ARBA00022692"/>
    </source>
</evidence>
<evidence type="ECO:0000256" key="7">
    <source>
        <dbReference type="ARBA" id="ARBA00035652"/>
    </source>
</evidence>
<evidence type="ECO:0000256" key="2">
    <source>
        <dbReference type="ARBA" id="ARBA00022448"/>
    </source>
</evidence>
<feature type="domain" description="ABC transmembrane type-1" evidence="9">
    <location>
        <begin position="359"/>
        <end position="542"/>
    </location>
</feature>
<accession>A0A517T7T1</accession>
<feature type="transmembrane region" description="Helical" evidence="8">
    <location>
        <begin position="363"/>
        <end position="384"/>
    </location>
</feature>
<feature type="transmembrane region" description="Helical" evidence="8">
    <location>
        <begin position="518"/>
        <end position="538"/>
    </location>
</feature>
<gene>
    <name evidence="10" type="primary">opuCB</name>
    <name evidence="10" type="ORF">V22_16650</name>
</gene>
<keyword evidence="5 8" id="KW-0472">Membrane</keyword>
<dbReference type="AlphaFoldDB" id="A0A517T7T1"/>
<dbReference type="SUPFAM" id="SSF161098">
    <property type="entry name" value="MetI-like"/>
    <property type="match status" value="1"/>
</dbReference>
<dbReference type="InterPro" id="IPR051204">
    <property type="entry name" value="ABC_transp_perm/SBD"/>
</dbReference>
<reference evidence="10 11" key="1">
    <citation type="submission" date="2019-02" db="EMBL/GenBank/DDBJ databases">
        <title>Deep-cultivation of Planctomycetes and their phenomic and genomic characterization uncovers novel biology.</title>
        <authorList>
            <person name="Wiegand S."/>
            <person name="Jogler M."/>
            <person name="Boedeker C."/>
            <person name="Pinto D."/>
            <person name="Vollmers J."/>
            <person name="Rivas-Marin E."/>
            <person name="Kohn T."/>
            <person name="Peeters S.H."/>
            <person name="Heuer A."/>
            <person name="Rast P."/>
            <person name="Oberbeckmann S."/>
            <person name="Bunk B."/>
            <person name="Jeske O."/>
            <person name="Meyerdierks A."/>
            <person name="Storesund J.E."/>
            <person name="Kallscheuer N."/>
            <person name="Luecker S."/>
            <person name="Lage O.M."/>
            <person name="Pohl T."/>
            <person name="Merkel B.J."/>
            <person name="Hornburger P."/>
            <person name="Mueller R.-W."/>
            <person name="Bruemmer F."/>
            <person name="Labrenz M."/>
            <person name="Spormann A.M."/>
            <person name="Op den Camp H."/>
            <person name="Overmann J."/>
            <person name="Amann R."/>
            <person name="Jetten M.S.M."/>
            <person name="Mascher T."/>
            <person name="Medema M.H."/>
            <person name="Devos D.P."/>
            <person name="Kaster A.-K."/>
            <person name="Ovreas L."/>
            <person name="Rohde M."/>
            <person name="Galperin M.Y."/>
            <person name="Jogler C."/>
        </authorList>
    </citation>
    <scope>NUCLEOTIDE SEQUENCE [LARGE SCALE GENOMIC DNA]</scope>
    <source>
        <strain evidence="10 11">V22</strain>
    </source>
</reference>
<dbReference type="GO" id="GO:0022857">
    <property type="term" value="F:transmembrane transporter activity"/>
    <property type="evidence" value="ECO:0007669"/>
    <property type="project" value="InterPro"/>
</dbReference>
<dbReference type="KEGG" id="chya:V22_16650"/>
<protein>
    <submittedName>
        <fullName evidence="10">Glycine betaine/carnitine/choline transport system permease protein OpuCB</fullName>
    </submittedName>
</protein>
<comment type="similarity">
    <text evidence="8">Belongs to the binding-protein-dependent transport system permease family.</text>
</comment>
<dbReference type="SUPFAM" id="SSF53850">
    <property type="entry name" value="Periplasmic binding protein-like II"/>
    <property type="match status" value="1"/>
</dbReference>
<evidence type="ECO:0000259" key="9">
    <source>
        <dbReference type="PROSITE" id="PS50928"/>
    </source>
</evidence>
<dbReference type="GO" id="GO:0043190">
    <property type="term" value="C:ATP-binding cassette (ABC) transporter complex"/>
    <property type="evidence" value="ECO:0007669"/>
    <property type="project" value="InterPro"/>
</dbReference>
<comment type="similarity">
    <text evidence="6">In the C-terminal section; belongs to the OsmX family.</text>
</comment>
<dbReference type="Pfam" id="PF04069">
    <property type="entry name" value="OpuAC"/>
    <property type="match status" value="1"/>
</dbReference>
<dbReference type="FunFam" id="1.10.3720.10:FF:000001">
    <property type="entry name" value="Glycine betaine ABC transporter, permease"/>
    <property type="match status" value="1"/>
</dbReference>
<feature type="transmembrane region" description="Helical" evidence="8">
    <location>
        <begin position="390"/>
        <end position="413"/>
    </location>
</feature>
<proteinExistence type="inferred from homology"/>
<dbReference type="Gene3D" id="1.10.3720.10">
    <property type="entry name" value="MetI-like"/>
    <property type="match status" value="1"/>
</dbReference>
<keyword evidence="2 8" id="KW-0813">Transport</keyword>
<keyword evidence="3 8" id="KW-0812">Transmembrane</keyword>
<dbReference type="Proteomes" id="UP000319976">
    <property type="component" value="Chromosome"/>
</dbReference>
<feature type="transmembrane region" description="Helical" evidence="8">
    <location>
        <begin position="473"/>
        <end position="506"/>
    </location>
</feature>
<evidence type="ECO:0000313" key="11">
    <source>
        <dbReference type="Proteomes" id="UP000319976"/>
    </source>
</evidence>
<name>A0A517T7T1_9PLAN</name>
<comment type="similarity">
    <text evidence="7">In the N-terminal section; belongs to the binding-protein-dependent transport system permease family.</text>
</comment>
<evidence type="ECO:0000256" key="6">
    <source>
        <dbReference type="ARBA" id="ARBA00035642"/>
    </source>
</evidence>
<evidence type="ECO:0000256" key="5">
    <source>
        <dbReference type="ARBA" id="ARBA00023136"/>
    </source>
</evidence>
<dbReference type="Pfam" id="PF00528">
    <property type="entry name" value="BPD_transp_1"/>
    <property type="match status" value="1"/>
</dbReference>
<evidence type="ECO:0000256" key="4">
    <source>
        <dbReference type="ARBA" id="ARBA00022989"/>
    </source>
</evidence>
<dbReference type="Gene3D" id="3.40.190.10">
    <property type="entry name" value="Periplasmic binding protein-like II"/>
    <property type="match status" value="1"/>
</dbReference>
<dbReference type="EMBL" id="CP036316">
    <property type="protein sequence ID" value="QDT64431.1"/>
    <property type="molecule type" value="Genomic_DNA"/>
</dbReference>
<evidence type="ECO:0000313" key="10">
    <source>
        <dbReference type="EMBL" id="QDT64431.1"/>
    </source>
</evidence>
<dbReference type="InterPro" id="IPR035906">
    <property type="entry name" value="MetI-like_sf"/>
</dbReference>
<evidence type="ECO:0000256" key="8">
    <source>
        <dbReference type="RuleBase" id="RU363032"/>
    </source>
</evidence>
<dbReference type="CDD" id="cd06261">
    <property type="entry name" value="TM_PBP2"/>
    <property type="match status" value="1"/>
</dbReference>
<organism evidence="10 11">
    <name type="scientific">Calycomorphotria hydatis</name>
    <dbReference type="NCBI Taxonomy" id="2528027"/>
    <lineage>
        <taxon>Bacteria</taxon>
        <taxon>Pseudomonadati</taxon>
        <taxon>Planctomycetota</taxon>
        <taxon>Planctomycetia</taxon>
        <taxon>Planctomycetales</taxon>
        <taxon>Planctomycetaceae</taxon>
        <taxon>Calycomorphotria</taxon>
    </lineage>
</organism>
<comment type="subcellular location">
    <subcellularLocation>
        <location evidence="1 8">Cell membrane</location>
        <topology evidence="1 8">Multi-pass membrane protein</topology>
    </subcellularLocation>
</comment>
<dbReference type="GO" id="GO:0031460">
    <property type="term" value="P:glycine betaine transport"/>
    <property type="evidence" value="ECO:0007669"/>
    <property type="project" value="TreeGrafter"/>
</dbReference>
<dbReference type="PANTHER" id="PTHR30177:SF4">
    <property type="entry name" value="OSMOPROTECTANT IMPORT PERMEASE PROTEIN OSMW"/>
    <property type="match status" value="1"/>
</dbReference>
<dbReference type="InterPro" id="IPR007210">
    <property type="entry name" value="ABC_Gly_betaine_transp_sub-bd"/>
</dbReference>